<dbReference type="Pfam" id="PF02771">
    <property type="entry name" value="Acyl-CoA_dh_N"/>
    <property type="match status" value="1"/>
</dbReference>
<feature type="compositionally biased region" description="Basic and acidic residues" evidence="8">
    <location>
        <begin position="411"/>
        <end position="422"/>
    </location>
</feature>
<feature type="domain" description="Acyl-CoA dehydrogenase/oxidase N-terminal" evidence="11">
    <location>
        <begin position="10"/>
        <end position="124"/>
    </location>
</feature>
<evidence type="ECO:0000256" key="5">
    <source>
        <dbReference type="ARBA" id="ARBA00022827"/>
    </source>
</evidence>
<feature type="region of interest" description="Disordered" evidence="8">
    <location>
        <begin position="395"/>
        <end position="433"/>
    </location>
</feature>
<dbReference type="InterPro" id="IPR006091">
    <property type="entry name" value="Acyl-CoA_Oxase/DH_mid-dom"/>
</dbReference>
<evidence type="ECO:0000313" key="12">
    <source>
        <dbReference type="EMBL" id="TDU26653.1"/>
    </source>
</evidence>
<dbReference type="PANTHER" id="PTHR48083:SF13">
    <property type="entry name" value="ACYL-COA DEHYDROGENASE FAMILY MEMBER 11"/>
    <property type="match status" value="1"/>
</dbReference>
<organism evidence="12 13">
    <name type="scientific">Panacagrimonas perspica</name>
    <dbReference type="NCBI Taxonomy" id="381431"/>
    <lineage>
        <taxon>Bacteria</taxon>
        <taxon>Pseudomonadati</taxon>
        <taxon>Pseudomonadota</taxon>
        <taxon>Gammaproteobacteria</taxon>
        <taxon>Nevskiales</taxon>
        <taxon>Nevskiaceae</taxon>
        <taxon>Panacagrimonas</taxon>
    </lineage>
</organism>
<keyword evidence="6 7" id="KW-0560">Oxidoreductase</keyword>
<evidence type="ECO:0000256" key="1">
    <source>
        <dbReference type="ARBA" id="ARBA00001974"/>
    </source>
</evidence>
<dbReference type="InterPro" id="IPR013786">
    <property type="entry name" value="AcylCoA_DH/ox_N"/>
</dbReference>
<dbReference type="OrthoDB" id="9769473at2"/>
<keyword evidence="5 7" id="KW-0274">FAD</keyword>
<dbReference type="EMBL" id="SOBT01000010">
    <property type="protein sequence ID" value="TDU26653.1"/>
    <property type="molecule type" value="Genomic_DNA"/>
</dbReference>
<dbReference type="Gene3D" id="1.20.140.10">
    <property type="entry name" value="Butyryl-CoA Dehydrogenase, subunit A, domain 3"/>
    <property type="match status" value="1"/>
</dbReference>
<dbReference type="Gene3D" id="1.10.540.10">
    <property type="entry name" value="Acyl-CoA dehydrogenase/oxidase, N-terminal domain"/>
    <property type="match status" value="1"/>
</dbReference>
<dbReference type="InterPro" id="IPR009075">
    <property type="entry name" value="AcylCo_DH/oxidase_C"/>
</dbReference>
<name>A0A4S3K746_9GAMM</name>
<evidence type="ECO:0000256" key="7">
    <source>
        <dbReference type="RuleBase" id="RU362125"/>
    </source>
</evidence>
<keyword evidence="4 7" id="KW-0285">Flavoprotein</keyword>
<dbReference type="Gene3D" id="2.40.110.10">
    <property type="entry name" value="Butyryl-CoA Dehydrogenase, subunit A, domain 2"/>
    <property type="match status" value="1"/>
</dbReference>
<evidence type="ECO:0000256" key="6">
    <source>
        <dbReference type="ARBA" id="ARBA00023002"/>
    </source>
</evidence>
<evidence type="ECO:0000259" key="9">
    <source>
        <dbReference type="Pfam" id="PF00441"/>
    </source>
</evidence>
<dbReference type="SUPFAM" id="SSF47203">
    <property type="entry name" value="Acyl-CoA dehydrogenase C-terminal domain-like"/>
    <property type="match status" value="1"/>
</dbReference>
<dbReference type="Pfam" id="PF00441">
    <property type="entry name" value="Acyl-CoA_dh_1"/>
    <property type="match status" value="1"/>
</dbReference>
<evidence type="ECO:0000259" key="10">
    <source>
        <dbReference type="Pfam" id="PF02770"/>
    </source>
</evidence>
<dbReference type="InterPro" id="IPR046373">
    <property type="entry name" value="Acyl-CoA_Oxase/DH_mid-dom_sf"/>
</dbReference>
<dbReference type="Pfam" id="PF02770">
    <property type="entry name" value="Acyl-CoA_dh_M"/>
    <property type="match status" value="1"/>
</dbReference>
<accession>A0A4S3K746</accession>
<evidence type="ECO:0000256" key="8">
    <source>
        <dbReference type="SAM" id="MobiDB-lite"/>
    </source>
</evidence>
<dbReference type="InterPro" id="IPR050741">
    <property type="entry name" value="Acyl-CoA_dehydrogenase"/>
</dbReference>
<protein>
    <submittedName>
        <fullName evidence="12">Alkylation response protein AidB-like acyl-CoA dehydrogenase</fullName>
    </submittedName>
</protein>
<comment type="similarity">
    <text evidence="2 7">Belongs to the acyl-CoA dehydrogenase family.</text>
</comment>
<dbReference type="GO" id="GO:0003995">
    <property type="term" value="F:acyl-CoA dehydrogenase activity"/>
    <property type="evidence" value="ECO:0007669"/>
    <property type="project" value="TreeGrafter"/>
</dbReference>
<evidence type="ECO:0000259" key="11">
    <source>
        <dbReference type="Pfam" id="PF02771"/>
    </source>
</evidence>
<dbReference type="InterPro" id="IPR036250">
    <property type="entry name" value="AcylCo_DH-like_C"/>
</dbReference>
<dbReference type="Proteomes" id="UP000295341">
    <property type="component" value="Unassembled WGS sequence"/>
</dbReference>
<comment type="caution">
    <text evidence="12">The sequence shown here is derived from an EMBL/GenBank/DDBJ whole genome shotgun (WGS) entry which is preliminary data.</text>
</comment>
<dbReference type="InterPro" id="IPR037069">
    <property type="entry name" value="AcylCoA_DH/ox_N_sf"/>
</dbReference>
<dbReference type="InterPro" id="IPR009100">
    <property type="entry name" value="AcylCoA_DH/oxidase_NM_dom_sf"/>
</dbReference>
<comment type="subunit">
    <text evidence="3">Homodimer.</text>
</comment>
<dbReference type="RefSeq" id="WP_133882836.1">
    <property type="nucleotide sequence ID" value="NZ_MWIN01000007.1"/>
</dbReference>
<reference evidence="12 13" key="1">
    <citation type="submission" date="2019-03" db="EMBL/GenBank/DDBJ databases">
        <title>Genomic Encyclopedia of Type Strains, Phase IV (KMG-IV): sequencing the most valuable type-strain genomes for metagenomic binning, comparative biology and taxonomic classification.</title>
        <authorList>
            <person name="Goeker M."/>
        </authorList>
    </citation>
    <scope>NUCLEOTIDE SEQUENCE [LARGE SCALE GENOMIC DNA]</scope>
    <source>
        <strain evidence="12 13">DSM 26377</strain>
    </source>
</reference>
<comment type="cofactor">
    <cofactor evidence="1 7">
        <name>FAD</name>
        <dbReference type="ChEBI" id="CHEBI:57692"/>
    </cofactor>
</comment>
<dbReference type="FunFam" id="2.40.110.10:FF:000002">
    <property type="entry name" value="Acyl-CoA dehydrogenase fadE12"/>
    <property type="match status" value="1"/>
</dbReference>
<sequence>MFEPSPRVVELQRRLEDFMAEHIYPNERRFYRESEIAGPWGVQAVVEELKPIARKAGLWNLFFTHESGLNNLDYATLCEITGRSLMAPEVFNCSAPDVGNMEVLAKYGTPTQQEQWLRPLLDGKIRSSFAMTEPEVASSDATNIGSVVRREGSDYVINGRKWYTTGATDPRCKILIFMGKTDPDSPERHRQQSMILVPLETPGVRVLRPLPVFGFYGVPDRASEVVFENVRVPVTNVLLGEGRGFEIAQGRLGPGRIHHCMRLIGMCERVLERMCRRAEFRTAFGRTLAQQTVTLERIAEARIAIEQTRLLTLKAAAMMDKAGNKAARAEIAMIKVAAPLTACRIVDWAMQAFGGGGTSNDHFLTAAYATARLLRLADGPDEVHRNQIGRMEVAKHAATDPARTGGSGDVLSREEAENEFSHLRPGSPDYLWR</sequence>
<evidence type="ECO:0000256" key="4">
    <source>
        <dbReference type="ARBA" id="ARBA00022630"/>
    </source>
</evidence>
<proteinExistence type="inferred from homology"/>
<evidence type="ECO:0000256" key="2">
    <source>
        <dbReference type="ARBA" id="ARBA00009347"/>
    </source>
</evidence>
<dbReference type="GO" id="GO:0005737">
    <property type="term" value="C:cytoplasm"/>
    <property type="evidence" value="ECO:0007669"/>
    <property type="project" value="TreeGrafter"/>
</dbReference>
<evidence type="ECO:0000313" key="13">
    <source>
        <dbReference type="Proteomes" id="UP000295341"/>
    </source>
</evidence>
<gene>
    <name evidence="12" type="ORF">DFR24_3682</name>
</gene>
<feature type="domain" description="Acyl-CoA oxidase/dehydrogenase middle" evidence="10">
    <location>
        <begin position="128"/>
        <end position="230"/>
    </location>
</feature>
<dbReference type="GO" id="GO:0033539">
    <property type="term" value="P:fatty acid beta-oxidation using acyl-CoA dehydrogenase"/>
    <property type="evidence" value="ECO:0007669"/>
    <property type="project" value="TreeGrafter"/>
</dbReference>
<keyword evidence="13" id="KW-1185">Reference proteome</keyword>
<dbReference type="AlphaFoldDB" id="A0A4S3K746"/>
<dbReference type="SUPFAM" id="SSF56645">
    <property type="entry name" value="Acyl-CoA dehydrogenase NM domain-like"/>
    <property type="match status" value="1"/>
</dbReference>
<feature type="domain" description="Acyl-CoA dehydrogenase/oxidase C-terminal" evidence="9">
    <location>
        <begin position="242"/>
        <end position="390"/>
    </location>
</feature>
<dbReference type="GO" id="GO:0050660">
    <property type="term" value="F:flavin adenine dinucleotide binding"/>
    <property type="evidence" value="ECO:0007669"/>
    <property type="project" value="InterPro"/>
</dbReference>
<evidence type="ECO:0000256" key="3">
    <source>
        <dbReference type="ARBA" id="ARBA00011738"/>
    </source>
</evidence>
<dbReference type="PANTHER" id="PTHR48083">
    <property type="entry name" value="MEDIUM-CHAIN SPECIFIC ACYL-COA DEHYDROGENASE, MITOCHONDRIAL-RELATED"/>
    <property type="match status" value="1"/>
</dbReference>